<gene>
    <name evidence="1" type="ORF">WQO_29250</name>
</gene>
<dbReference type="Proteomes" id="UP000064183">
    <property type="component" value="Chromosome"/>
</dbReference>
<evidence type="ECO:0000313" key="1">
    <source>
        <dbReference type="EMBL" id="ALU97063.1"/>
    </source>
</evidence>
<evidence type="ECO:0000313" key="2">
    <source>
        <dbReference type="Proteomes" id="UP000064183"/>
    </source>
</evidence>
<name>A0A0U3BJI2_STRGL</name>
<dbReference type="EMBL" id="CP013738">
    <property type="protein sequence ID" value="ALU97063.1"/>
    <property type="molecule type" value="Genomic_DNA"/>
</dbReference>
<dbReference type="GeneID" id="27786510"/>
<organism evidence="1 2">
    <name type="scientific">Streptomyces globisporus C-1027</name>
    <dbReference type="NCBI Taxonomy" id="1172567"/>
    <lineage>
        <taxon>Bacteria</taxon>
        <taxon>Bacillati</taxon>
        <taxon>Actinomycetota</taxon>
        <taxon>Actinomycetes</taxon>
        <taxon>Kitasatosporales</taxon>
        <taxon>Streptomycetaceae</taxon>
        <taxon>Streptomyces</taxon>
    </lineage>
</organism>
<dbReference type="KEGG" id="sgb:WQO_29250"/>
<dbReference type="AlphaFoldDB" id="A0A0U3BJI2"/>
<accession>A0A0U3BJI2</accession>
<sequence length="65" mass="7286">MKKTVGWAQDGDDWTITVNGTQYRAVERPTDGRVDNYLVRGDDLSAECPSLGHGLGVIREHESRR</sequence>
<protein>
    <submittedName>
        <fullName evidence="1">Uncharacterized protein</fullName>
    </submittedName>
</protein>
<reference evidence="1 2" key="1">
    <citation type="journal article" date="2012" name="J. Bacteriol.">
        <title>Draft genome sequence of Streptomyces globisporus C-1027, which produces an antitumor antibiotic consisting of a nine-membered enediyne with a chromoprotein.</title>
        <authorList>
            <person name="Wang L."/>
            <person name="Wang S."/>
            <person name="He Q."/>
            <person name="Yu T."/>
            <person name="Li Q."/>
            <person name="Hong B."/>
        </authorList>
    </citation>
    <scope>NUCLEOTIDE SEQUENCE [LARGE SCALE GENOMIC DNA]</scope>
    <source>
        <strain evidence="1 2">C-1027</strain>
    </source>
</reference>
<proteinExistence type="predicted"/>
<dbReference type="RefSeq" id="WP_010064026.1">
    <property type="nucleotide sequence ID" value="NZ_CP013738.1"/>
</dbReference>